<evidence type="ECO:0000256" key="4">
    <source>
        <dbReference type="ARBA" id="ARBA00022729"/>
    </source>
</evidence>
<dbReference type="CDD" id="cd13539">
    <property type="entry name" value="PBP2_AvModA"/>
    <property type="match status" value="1"/>
</dbReference>
<feature type="binding site" evidence="6">
    <location>
        <position position="59"/>
    </location>
    <ligand>
        <name>molybdate</name>
        <dbReference type="ChEBI" id="CHEBI:36264"/>
    </ligand>
</feature>
<dbReference type="NCBIfam" id="TIGR01256">
    <property type="entry name" value="modA"/>
    <property type="match status" value="1"/>
</dbReference>
<proteinExistence type="inferred from homology"/>
<evidence type="ECO:0000256" key="1">
    <source>
        <dbReference type="ARBA" id="ARBA00009175"/>
    </source>
</evidence>
<feature type="signal peptide" evidence="7">
    <location>
        <begin position="1"/>
        <end position="22"/>
    </location>
</feature>
<reference evidence="8 9" key="1">
    <citation type="journal article" date="2012" name="J. Bacteriol.">
        <title>Complete genome sequences of Methylophaga sp. strain JAM1 and Methylophaga sp. strain JAM7.</title>
        <authorList>
            <person name="Villeneuve C."/>
            <person name="Martineau C."/>
            <person name="Mauffrey F."/>
            <person name="Villemur R."/>
        </authorList>
    </citation>
    <scope>NUCLEOTIDE SEQUENCE [LARGE SCALE GENOMIC DNA]</scope>
    <source>
        <strain evidence="8 9">JAM7</strain>
    </source>
</reference>
<evidence type="ECO:0000256" key="3">
    <source>
        <dbReference type="ARBA" id="ARBA00022723"/>
    </source>
</evidence>
<evidence type="ECO:0000256" key="2">
    <source>
        <dbReference type="ARBA" id="ARBA00022505"/>
    </source>
</evidence>
<feature type="binding site" evidence="6">
    <location>
        <position position="166"/>
    </location>
    <ligand>
        <name>molybdate</name>
        <dbReference type="ChEBI" id="CHEBI:36264"/>
    </ligand>
</feature>
<evidence type="ECO:0000313" key="8">
    <source>
        <dbReference type="EMBL" id="AFJ02739.1"/>
    </source>
</evidence>
<dbReference type="GO" id="GO:0030973">
    <property type="term" value="F:molybdate ion binding"/>
    <property type="evidence" value="ECO:0007669"/>
    <property type="project" value="InterPro"/>
</dbReference>
<dbReference type="RefSeq" id="WP_014704159.1">
    <property type="nucleotide sequence ID" value="NC_017856.1"/>
</dbReference>
<accession>I1YIJ6</accession>
<keyword evidence="9" id="KW-1185">Reference proteome</keyword>
<comment type="subunit">
    <text evidence="5">The complex is composed of two ATP-binding proteins (ModC), two transmembrane proteins (ModB) and a solute-binding protein (ModA).</text>
</comment>
<dbReference type="EMBL" id="CP003380">
    <property type="protein sequence ID" value="AFJ02739.1"/>
    <property type="molecule type" value="Genomic_DNA"/>
</dbReference>
<dbReference type="OrthoDB" id="9785015at2"/>
<evidence type="ECO:0000313" key="9">
    <source>
        <dbReference type="Proteomes" id="UP000009145"/>
    </source>
</evidence>
<dbReference type="GO" id="GO:0015689">
    <property type="term" value="P:molybdate ion transport"/>
    <property type="evidence" value="ECO:0007669"/>
    <property type="project" value="InterPro"/>
</dbReference>
<protein>
    <submittedName>
        <fullName evidence="8">Molybdenum ABC transporter, periplasmic molybdenum-binding protein ModA</fullName>
    </submittedName>
</protein>
<dbReference type="STRING" id="754477.Q7C_1590"/>
<evidence type="ECO:0000256" key="6">
    <source>
        <dbReference type="PIRSR" id="PIRSR004846-1"/>
    </source>
</evidence>
<evidence type="ECO:0000256" key="7">
    <source>
        <dbReference type="SAM" id="SignalP"/>
    </source>
</evidence>
<dbReference type="HOGENOM" id="CLU_065520_1_0_6"/>
<dbReference type="PIRSF" id="PIRSF004846">
    <property type="entry name" value="ModA"/>
    <property type="match status" value="1"/>
</dbReference>
<evidence type="ECO:0000256" key="5">
    <source>
        <dbReference type="ARBA" id="ARBA00062515"/>
    </source>
</evidence>
<dbReference type="KEGG" id="mec:Q7C_1590"/>
<dbReference type="InterPro" id="IPR050682">
    <property type="entry name" value="ModA/WtpA"/>
</dbReference>
<dbReference type="AlphaFoldDB" id="I1YIJ6"/>
<dbReference type="PATRIC" id="fig|754477.3.peg.1568"/>
<dbReference type="PANTHER" id="PTHR30632">
    <property type="entry name" value="MOLYBDATE-BINDING PERIPLASMIC PROTEIN"/>
    <property type="match status" value="1"/>
</dbReference>
<dbReference type="GO" id="GO:0046872">
    <property type="term" value="F:metal ion binding"/>
    <property type="evidence" value="ECO:0007669"/>
    <property type="project" value="UniProtKB-KW"/>
</dbReference>
<dbReference type="PANTHER" id="PTHR30632:SF14">
    <property type="entry name" value="TUNGSTATE_MOLYBDATE_CHROMATE-BINDING PROTEIN MODA"/>
    <property type="match status" value="1"/>
</dbReference>
<organism evidence="8 9">
    <name type="scientific">Methylophaga frappieri (strain ATCC BAA-2434 / DSM 25690 / JAM7)</name>
    <dbReference type="NCBI Taxonomy" id="754477"/>
    <lineage>
        <taxon>Bacteria</taxon>
        <taxon>Pseudomonadati</taxon>
        <taxon>Pseudomonadota</taxon>
        <taxon>Gammaproteobacteria</taxon>
        <taxon>Thiotrichales</taxon>
        <taxon>Piscirickettsiaceae</taxon>
        <taxon>Methylophaga</taxon>
    </lineage>
</organism>
<dbReference type="InterPro" id="IPR005950">
    <property type="entry name" value="ModA"/>
</dbReference>
<keyword evidence="2 6" id="KW-0500">Molybdenum</keyword>
<keyword evidence="4 7" id="KW-0732">Signal</keyword>
<dbReference type="eggNOG" id="COG0725">
    <property type="taxonomic scope" value="Bacteria"/>
</dbReference>
<dbReference type="Proteomes" id="UP000009145">
    <property type="component" value="Chromosome"/>
</dbReference>
<dbReference type="GO" id="GO:1901359">
    <property type="term" value="F:tungstate binding"/>
    <property type="evidence" value="ECO:0007669"/>
    <property type="project" value="UniProtKB-ARBA"/>
</dbReference>
<comment type="similarity">
    <text evidence="1">Belongs to the bacterial solute-binding protein ModA family.</text>
</comment>
<dbReference type="Pfam" id="PF13531">
    <property type="entry name" value="SBP_bac_11"/>
    <property type="match status" value="1"/>
</dbReference>
<dbReference type="InterPro" id="IPR044084">
    <property type="entry name" value="AvModA-like_subst-bd"/>
</dbReference>
<keyword evidence="3 6" id="KW-0479">Metal-binding</keyword>
<sequence precursor="true">MRHFILNCFLLSVLVFALPAQAESLRIAVATNFSLPLKAIAARFEAKHQQPVIVITGSTGKLYAQIMNGAPVDIFFAADANRPAKLEQENRIIAGSRRSYAIGSLVLWTLSTDFPLNSQTLQQDDFRYLAIANPHLAPYGLAAQQFLTQQGLWKTLQKRIVRGENIGQAYHFVKSGNAEYGLIALSQLLQPGAPDQGHYWLIPAESHEPIVQQVVKLNDSPLIRQFMQFFYQPESQALIQRYGYQTPDADE</sequence>
<dbReference type="Gene3D" id="3.40.190.10">
    <property type="entry name" value="Periplasmic binding protein-like II"/>
    <property type="match status" value="2"/>
</dbReference>
<dbReference type="FunFam" id="3.40.190.10:FF:000035">
    <property type="entry name" value="Molybdate ABC transporter substrate-binding protein"/>
    <property type="match status" value="1"/>
</dbReference>
<dbReference type="SUPFAM" id="SSF53850">
    <property type="entry name" value="Periplasmic binding protein-like II"/>
    <property type="match status" value="1"/>
</dbReference>
<gene>
    <name evidence="8" type="ordered locus">Q7C_1590</name>
</gene>
<feature type="chain" id="PRO_5003654013" evidence="7">
    <location>
        <begin position="23"/>
        <end position="251"/>
    </location>
</feature>
<name>I1YIJ6_METFJ</name>